<evidence type="ECO:0000313" key="3">
    <source>
        <dbReference type="Proteomes" id="UP000574067"/>
    </source>
</evidence>
<comment type="caution">
    <text evidence="2">The sequence shown here is derived from an EMBL/GenBank/DDBJ whole genome shotgun (WGS) entry which is preliminary data.</text>
</comment>
<dbReference type="Pfam" id="PF07589">
    <property type="entry name" value="PEP-CTERM"/>
    <property type="match status" value="1"/>
</dbReference>
<accession>A0A848FIK2</accession>
<dbReference type="NCBIfam" id="TIGR02595">
    <property type="entry name" value="PEP_CTERM"/>
    <property type="match status" value="1"/>
</dbReference>
<keyword evidence="3" id="KW-1185">Reference proteome</keyword>
<proteinExistence type="predicted"/>
<feature type="domain" description="Ice-binding protein C-terminal" evidence="1">
    <location>
        <begin position="239"/>
        <end position="261"/>
    </location>
</feature>
<organism evidence="2 3">
    <name type="scientific">Azohydromonas caseinilytica</name>
    <dbReference type="NCBI Taxonomy" id="2728836"/>
    <lineage>
        <taxon>Bacteria</taxon>
        <taxon>Pseudomonadati</taxon>
        <taxon>Pseudomonadota</taxon>
        <taxon>Betaproteobacteria</taxon>
        <taxon>Burkholderiales</taxon>
        <taxon>Sphaerotilaceae</taxon>
        <taxon>Azohydromonas</taxon>
    </lineage>
</organism>
<sequence length="265" mass="28035">MPPACRVPQDMALLNLLDNPNKGRTTMKTGLLKTFGAAALALAGVGAQATTVNWTNWQGGGWEPDASFTGTGTVRVGSMSVGVTYTNANRNGVYFYQTDGGEDYWTPRDSSSPYTSAEVKNAPSSTDIIGAWAAGWQTLTFSQAVSDIYLSFVSLNGNGYAFEQDFDILSQGCGYFTCGSVTKLPVDLGDGNIEYQLLATGGEPHGTIKLTGSFTSLSWRTLNSELWHGFTIGVGGPAPVPEPASLALVGLGLASLRITRRKPQS</sequence>
<protein>
    <submittedName>
        <fullName evidence="2">PEP-CTERM sorting domain-containing protein</fullName>
    </submittedName>
</protein>
<dbReference type="Proteomes" id="UP000574067">
    <property type="component" value="Unassembled WGS sequence"/>
</dbReference>
<gene>
    <name evidence="2" type="ORF">HHL10_22120</name>
</gene>
<reference evidence="2 3" key="1">
    <citation type="submission" date="2020-04" db="EMBL/GenBank/DDBJ databases">
        <title>Azohydromonas sp. isolated from soil.</title>
        <authorList>
            <person name="Dahal R.H."/>
        </authorList>
    </citation>
    <scope>NUCLEOTIDE SEQUENCE [LARGE SCALE GENOMIC DNA]</scope>
    <source>
        <strain evidence="2 3">G-1-1-14</strain>
    </source>
</reference>
<evidence type="ECO:0000259" key="1">
    <source>
        <dbReference type="Pfam" id="PF07589"/>
    </source>
</evidence>
<dbReference type="InterPro" id="IPR013424">
    <property type="entry name" value="Ice-binding_C"/>
</dbReference>
<dbReference type="EMBL" id="JABBFW010000021">
    <property type="protein sequence ID" value="NML17671.1"/>
    <property type="molecule type" value="Genomic_DNA"/>
</dbReference>
<dbReference type="AlphaFoldDB" id="A0A848FIK2"/>
<name>A0A848FIK2_9BURK</name>
<evidence type="ECO:0000313" key="2">
    <source>
        <dbReference type="EMBL" id="NML17671.1"/>
    </source>
</evidence>